<keyword evidence="4" id="KW-1185">Reference proteome</keyword>
<dbReference type="AlphaFoldDB" id="A0A5N6L3N9"/>
<evidence type="ECO:0000313" key="3">
    <source>
        <dbReference type="EMBL" id="KAB8653866.1"/>
    </source>
</evidence>
<dbReference type="EMBL" id="VIBQ01000081">
    <property type="protein sequence ID" value="KAB8653866.1"/>
    <property type="molecule type" value="Genomic_DNA"/>
</dbReference>
<feature type="transmembrane region" description="Helical" evidence="2">
    <location>
        <begin position="31"/>
        <end position="52"/>
    </location>
</feature>
<evidence type="ECO:0000256" key="2">
    <source>
        <dbReference type="SAM" id="Phobius"/>
    </source>
</evidence>
<keyword evidence="2" id="KW-0812">Transmembrane</keyword>
<keyword evidence="2" id="KW-1133">Transmembrane helix</keyword>
<accession>A0A5N6L3N9</accession>
<evidence type="ECO:0000313" key="4">
    <source>
        <dbReference type="Proteomes" id="UP000327013"/>
    </source>
</evidence>
<reference evidence="3 4" key="1">
    <citation type="submission" date="2019-06" db="EMBL/GenBank/DDBJ databases">
        <title>A chromosomal-level reference genome of Carpinus fangiana (Coryloideae, Betulaceae).</title>
        <authorList>
            <person name="Yang X."/>
            <person name="Wang Z."/>
            <person name="Zhang L."/>
            <person name="Hao G."/>
            <person name="Liu J."/>
            <person name="Yang Y."/>
        </authorList>
    </citation>
    <scope>NUCLEOTIDE SEQUENCE [LARGE SCALE GENOMIC DNA]</scope>
    <source>
        <strain evidence="3">Cfa_2016G</strain>
        <tissue evidence="3">Leaf</tissue>
    </source>
</reference>
<comment type="caution">
    <text evidence="3">The sequence shown here is derived from an EMBL/GenBank/DDBJ whole genome shotgun (WGS) entry which is preliminary data.</text>
</comment>
<organism evidence="3 4">
    <name type="scientific">Carpinus fangiana</name>
    <dbReference type="NCBI Taxonomy" id="176857"/>
    <lineage>
        <taxon>Eukaryota</taxon>
        <taxon>Viridiplantae</taxon>
        <taxon>Streptophyta</taxon>
        <taxon>Embryophyta</taxon>
        <taxon>Tracheophyta</taxon>
        <taxon>Spermatophyta</taxon>
        <taxon>Magnoliopsida</taxon>
        <taxon>eudicotyledons</taxon>
        <taxon>Gunneridae</taxon>
        <taxon>Pentapetalae</taxon>
        <taxon>rosids</taxon>
        <taxon>fabids</taxon>
        <taxon>Fagales</taxon>
        <taxon>Betulaceae</taxon>
        <taxon>Carpinus</taxon>
    </lineage>
</organism>
<evidence type="ECO:0000256" key="1">
    <source>
        <dbReference type="SAM" id="MobiDB-lite"/>
    </source>
</evidence>
<name>A0A5N6L3N9_9ROSI</name>
<feature type="compositionally biased region" description="Polar residues" evidence="1">
    <location>
        <begin position="1"/>
        <end position="11"/>
    </location>
</feature>
<feature type="region of interest" description="Disordered" evidence="1">
    <location>
        <begin position="1"/>
        <end position="20"/>
    </location>
</feature>
<proteinExistence type="predicted"/>
<gene>
    <name evidence="3" type="ORF">FH972_026164</name>
</gene>
<keyword evidence="2" id="KW-0472">Membrane</keyword>
<dbReference type="Proteomes" id="UP000327013">
    <property type="component" value="Unassembled WGS sequence"/>
</dbReference>
<protein>
    <submittedName>
        <fullName evidence="3">Uncharacterized protein</fullName>
    </submittedName>
</protein>
<feature type="compositionally biased region" description="Polar residues" evidence="1">
    <location>
        <begin position="85"/>
        <end position="101"/>
    </location>
</feature>
<sequence>MERVGNPNQSPAGPPGSISKSSFWNNISKEMLIAIVSGVISTVIVGILWKFIKAMLITDPEEQPDAASLPNPPPAYQEEIELESVLSSPQSRTPVSRQQSV</sequence>
<feature type="region of interest" description="Disordered" evidence="1">
    <location>
        <begin position="82"/>
        <end position="101"/>
    </location>
</feature>